<reference evidence="3 4" key="1">
    <citation type="journal article" date="2018" name="Mol. Plant">
        <title>The genome of Artemisia annua provides insight into the evolution of Asteraceae family and artemisinin biosynthesis.</title>
        <authorList>
            <person name="Shen Q."/>
            <person name="Zhang L."/>
            <person name="Liao Z."/>
            <person name="Wang S."/>
            <person name="Yan T."/>
            <person name="Shi P."/>
            <person name="Liu M."/>
            <person name="Fu X."/>
            <person name="Pan Q."/>
            <person name="Wang Y."/>
            <person name="Lv Z."/>
            <person name="Lu X."/>
            <person name="Zhang F."/>
            <person name="Jiang W."/>
            <person name="Ma Y."/>
            <person name="Chen M."/>
            <person name="Hao X."/>
            <person name="Li L."/>
            <person name="Tang Y."/>
            <person name="Lv G."/>
            <person name="Zhou Y."/>
            <person name="Sun X."/>
            <person name="Brodelius P.E."/>
            <person name="Rose J.K.C."/>
            <person name="Tang K."/>
        </authorList>
    </citation>
    <scope>NUCLEOTIDE SEQUENCE [LARGE SCALE GENOMIC DNA]</scope>
    <source>
        <strain evidence="4">cv. Huhao1</strain>
        <tissue evidence="3">Leaf</tissue>
    </source>
</reference>
<evidence type="ECO:0000256" key="1">
    <source>
        <dbReference type="SAM" id="MobiDB-lite"/>
    </source>
</evidence>
<keyword evidence="4" id="KW-1185">Reference proteome</keyword>
<dbReference type="Proteomes" id="UP000245207">
    <property type="component" value="Unassembled WGS sequence"/>
</dbReference>
<evidence type="ECO:0000313" key="4">
    <source>
        <dbReference type="Proteomes" id="UP000245207"/>
    </source>
</evidence>
<dbReference type="PANTHER" id="PTHR31066">
    <property type="entry name" value="OS05G0427100 PROTEIN-RELATED"/>
    <property type="match status" value="1"/>
</dbReference>
<comment type="caution">
    <text evidence="3">The sequence shown here is derived from an EMBL/GenBank/DDBJ whole genome shotgun (WGS) entry which is preliminary data.</text>
</comment>
<dbReference type="CDD" id="cd06410">
    <property type="entry name" value="PB1_UP2"/>
    <property type="match status" value="1"/>
</dbReference>
<dbReference type="SMART" id="SM00666">
    <property type="entry name" value="PB1"/>
    <property type="match status" value="1"/>
</dbReference>
<dbReference type="OrthoDB" id="1938580at2759"/>
<evidence type="ECO:0000259" key="2">
    <source>
        <dbReference type="SMART" id="SM00666"/>
    </source>
</evidence>
<dbReference type="PANTHER" id="PTHR31066:SF85">
    <property type="entry name" value="OS02G0809100 PROTEIN"/>
    <property type="match status" value="1"/>
</dbReference>
<dbReference type="InterPro" id="IPR053198">
    <property type="entry name" value="Gynoecium_Dev_Regulator"/>
</dbReference>
<name>A0A2U1NYZ7_ARTAN</name>
<feature type="domain" description="PB1" evidence="2">
    <location>
        <begin position="57"/>
        <end position="116"/>
    </location>
</feature>
<dbReference type="Pfam" id="PF00564">
    <property type="entry name" value="PB1"/>
    <property type="match status" value="1"/>
</dbReference>
<gene>
    <name evidence="3" type="ORF">CTI12_AA214250</name>
</gene>
<feature type="region of interest" description="Disordered" evidence="1">
    <location>
        <begin position="1"/>
        <end position="37"/>
    </location>
</feature>
<feature type="compositionally biased region" description="Polar residues" evidence="1">
    <location>
        <begin position="1"/>
        <end position="18"/>
    </location>
</feature>
<organism evidence="3 4">
    <name type="scientific">Artemisia annua</name>
    <name type="common">Sweet wormwood</name>
    <dbReference type="NCBI Taxonomy" id="35608"/>
    <lineage>
        <taxon>Eukaryota</taxon>
        <taxon>Viridiplantae</taxon>
        <taxon>Streptophyta</taxon>
        <taxon>Embryophyta</taxon>
        <taxon>Tracheophyta</taxon>
        <taxon>Spermatophyta</taxon>
        <taxon>Magnoliopsida</taxon>
        <taxon>eudicotyledons</taxon>
        <taxon>Gunneridae</taxon>
        <taxon>Pentapetalae</taxon>
        <taxon>asterids</taxon>
        <taxon>campanulids</taxon>
        <taxon>Asterales</taxon>
        <taxon>Asteraceae</taxon>
        <taxon>Asteroideae</taxon>
        <taxon>Anthemideae</taxon>
        <taxon>Artemisiinae</taxon>
        <taxon>Artemisia</taxon>
    </lineage>
</organism>
<evidence type="ECO:0000313" key="3">
    <source>
        <dbReference type="EMBL" id="PWA78726.1"/>
    </source>
</evidence>
<dbReference type="SUPFAM" id="SSF54277">
    <property type="entry name" value="CAD &amp; PB1 domains"/>
    <property type="match status" value="1"/>
</dbReference>
<dbReference type="InterPro" id="IPR000270">
    <property type="entry name" value="PB1_dom"/>
</dbReference>
<sequence>MDTNYSYNSYPESGGSSPRSREIDFDNPPPWDDQSNNTTNYKVKLMCSYGGKIHPRPHDNQLAYIGGETKILAVDRNIKFTALVNKLSAITDADVNFKYQLPGEDLDALRIFLFPVPVQNPVISPAHSFSSIEGRSDRDRFVEALNTGPVPVQSSTPAAPVAKVREFLDVDPDGTDRIQKHIQDLRRRQSEDSMTSGYGGDYYRQTDKVVTTGLAGSVPAPVSGYQMSGGFPGSTGVGDQQPVYMVPASGGVYHAPMPRPVTVTHSEGIRMVQSTVGMTDQGYGQVAYDNGAGRHVYYTPQGAMYQAMGGGLGTLSQDGKVIAPTKNSQEVPRKFVAAKRIDLEDFRP</sequence>
<dbReference type="AlphaFoldDB" id="A0A2U1NYZ7"/>
<protein>
    <submittedName>
        <fullName evidence="3">Phox/Bem1p</fullName>
    </submittedName>
</protein>
<dbReference type="EMBL" id="PKPP01001951">
    <property type="protein sequence ID" value="PWA78726.1"/>
    <property type="molecule type" value="Genomic_DNA"/>
</dbReference>
<accession>A0A2U1NYZ7</accession>
<dbReference type="STRING" id="35608.A0A2U1NYZ7"/>
<proteinExistence type="predicted"/>